<gene>
    <name evidence="1" type="ORF">GGR23_001931</name>
</gene>
<keyword evidence="2" id="KW-1185">Reference proteome</keyword>
<dbReference type="RefSeq" id="WP_183366017.1">
    <property type="nucleotide sequence ID" value="NZ_JACIEZ010000003.1"/>
</dbReference>
<comment type="caution">
    <text evidence="1">The sequence shown here is derived from an EMBL/GenBank/DDBJ whole genome shotgun (WGS) entry which is preliminary data.</text>
</comment>
<proteinExistence type="predicted"/>
<dbReference type="Proteomes" id="UP000528286">
    <property type="component" value="Unassembled WGS sequence"/>
</dbReference>
<evidence type="ECO:0000313" key="2">
    <source>
        <dbReference type="Proteomes" id="UP000528286"/>
    </source>
</evidence>
<organism evidence="1 2">
    <name type="scientific">Gellertiella hungarica</name>
    <dbReference type="NCBI Taxonomy" id="1572859"/>
    <lineage>
        <taxon>Bacteria</taxon>
        <taxon>Pseudomonadati</taxon>
        <taxon>Pseudomonadota</taxon>
        <taxon>Alphaproteobacteria</taxon>
        <taxon>Hyphomicrobiales</taxon>
        <taxon>Rhizobiaceae</taxon>
        <taxon>Gellertiella</taxon>
    </lineage>
</organism>
<name>A0A7W6J4N8_9HYPH</name>
<dbReference type="AlphaFoldDB" id="A0A7W6J4N8"/>
<reference evidence="1 2" key="1">
    <citation type="submission" date="2020-08" db="EMBL/GenBank/DDBJ databases">
        <title>Genomic Encyclopedia of Type Strains, Phase IV (KMG-IV): sequencing the most valuable type-strain genomes for metagenomic binning, comparative biology and taxonomic classification.</title>
        <authorList>
            <person name="Goeker M."/>
        </authorList>
    </citation>
    <scope>NUCLEOTIDE SEQUENCE [LARGE SCALE GENOMIC DNA]</scope>
    <source>
        <strain evidence="1 2">DSM 29853</strain>
    </source>
</reference>
<accession>A0A7W6J4N8</accession>
<protein>
    <submittedName>
        <fullName evidence="1">Uncharacterized protein</fullName>
    </submittedName>
</protein>
<sequence length="75" mass="8037">MKDQQLDIFEHAAAMDASHGESNIIDARLTFEVLMIRAISGRVVGIPSIRKAGILIVLDDVRRLGPGPGTRGKAA</sequence>
<dbReference type="EMBL" id="JACIEZ010000003">
    <property type="protein sequence ID" value="MBB4064744.1"/>
    <property type="molecule type" value="Genomic_DNA"/>
</dbReference>
<evidence type="ECO:0000313" key="1">
    <source>
        <dbReference type="EMBL" id="MBB4064744.1"/>
    </source>
</evidence>